<feature type="region of interest" description="Disordered" evidence="1">
    <location>
        <begin position="73"/>
        <end position="130"/>
    </location>
</feature>
<protein>
    <submittedName>
        <fullName evidence="2">Uncharacterized protein</fullName>
    </submittedName>
</protein>
<evidence type="ECO:0000313" key="3">
    <source>
        <dbReference type="Proteomes" id="UP000324748"/>
    </source>
</evidence>
<dbReference type="Proteomes" id="UP000324748">
    <property type="component" value="Unassembled WGS sequence"/>
</dbReference>
<gene>
    <name evidence="2" type="ORF">PGT21_008775</name>
</gene>
<accession>A0A5B0R1D5</accession>
<feature type="compositionally biased region" description="Polar residues" evidence="1">
    <location>
        <begin position="1"/>
        <end position="16"/>
    </location>
</feature>
<reference evidence="2 3" key="1">
    <citation type="submission" date="2019-05" db="EMBL/GenBank/DDBJ databases">
        <title>Emergence of the Ug99 lineage of the wheat stem rust pathogen through somatic hybridization.</title>
        <authorList>
            <person name="Li F."/>
            <person name="Upadhyaya N.M."/>
            <person name="Sperschneider J."/>
            <person name="Matny O."/>
            <person name="Nguyen-Phuc H."/>
            <person name="Mago R."/>
            <person name="Raley C."/>
            <person name="Miller M.E."/>
            <person name="Silverstein K.A.T."/>
            <person name="Henningsen E."/>
            <person name="Hirsch C.D."/>
            <person name="Visser B."/>
            <person name="Pretorius Z.A."/>
            <person name="Steffenson B.J."/>
            <person name="Schwessinger B."/>
            <person name="Dodds P.N."/>
            <person name="Figueroa M."/>
        </authorList>
    </citation>
    <scope>NUCLEOTIDE SEQUENCE [LARGE SCALE GENOMIC DNA]</scope>
    <source>
        <strain evidence="2">21-0</strain>
    </source>
</reference>
<feature type="region of interest" description="Disordered" evidence="1">
    <location>
        <begin position="1"/>
        <end position="56"/>
    </location>
</feature>
<dbReference type="AlphaFoldDB" id="A0A5B0R1D5"/>
<evidence type="ECO:0000256" key="1">
    <source>
        <dbReference type="SAM" id="MobiDB-lite"/>
    </source>
</evidence>
<dbReference type="EMBL" id="VSWC01000001">
    <property type="protein sequence ID" value="KAA1118865.1"/>
    <property type="molecule type" value="Genomic_DNA"/>
</dbReference>
<comment type="caution">
    <text evidence="2">The sequence shown here is derived from an EMBL/GenBank/DDBJ whole genome shotgun (WGS) entry which is preliminary data.</text>
</comment>
<organism evidence="2 3">
    <name type="scientific">Puccinia graminis f. sp. tritici</name>
    <dbReference type="NCBI Taxonomy" id="56615"/>
    <lineage>
        <taxon>Eukaryota</taxon>
        <taxon>Fungi</taxon>
        <taxon>Dikarya</taxon>
        <taxon>Basidiomycota</taxon>
        <taxon>Pucciniomycotina</taxon>
        <taxon>Pucciniomycetes</taxon>
        <taxon>Pucciniales</taxon>
        <taxon>Pucciniaceae</taxon>
        <taxon>Puccinia</taxon>
    </lineage>
</organism>
<proteinExistence type="predicted"/>
<keyword evidence="3" id="KW-1185">Reference proteome</keyword>
<feature type="compositionally biased region" description="Low complexity" evidence="1">
    <location>
        <begin position="22"/>
        <end position="43"/>
    </location>
</feature>
<name>A0A5B0R1D5_PUCGR</name>
<evidence type="ECO:0000313" key="2">
    <source>
        <dbReference type="EMBL" id="KAA1118865.1"/>
    </source>
</evidence>
<sequence length="143" mass="15517">MQQKSSLPTLSVSPSRTPKILTRTTSSSTTSSFHSSQSSAPSTAHPMNFPSHPPVLGRLNNLLLSLLSKQRTIHGPSDELPKPSARPGQGGYNRGSSTSEVVGEEPSTRLLRSWERKRGRQSIRTGRTGSRTWNLDGREAIGV</sequence>